<organism evidence="2">
    <name type="scientific">Tanacetum cinerariifolium</name>
    <name type="common">Dalmatian daisy</name>
    <name type="synonym">Chrysanthemum cinerariifolium</name>
    <dbReference type="NCBI Taxonomy" id="118510"/>
    <lineage>
        <taxon>Eukaryota</taxon>
        <taxon>Viridiplantae</taxon>
        <taxon>Streptophyta</taxon>
        <taxon>Embryophyta</taxon>
        <taxon>Tracheophyta</taxon>
        <taxon>Spermatophyta</taxon>
        <taxon>Magnoliopsida</taxon>
        <taxon>eudicotyledons</taxon>
        <taxon>Gunneridae</taxon>
        <taxon>Pentapetalae</taxon>
        <taxon>asterids</taxon>
        <taxon>campanulids</taxon>
        <taxon>Asterales</taxon>
        <taxon>Asteraceae</taxon>
        <taxon>Asteroideae</taxon>
        <taxon>Anthemideae</taxon>
        <taxon>Anthemidinae</taxon>
        <taxon>Tanacetum</taxon>
    </lineage>
</organism>
<reference evidence="2" key="1">
    <citation type="journal article" date="2019" name="Sci. Rep.">
        <title>Draft genome of Tanacetum cinerariifolium, the natural source of mosquito coil.</title>
        <authorList>
            <person name="Yamashiro T."/>
            <person name="Shiraishi A."/>
            <person name="Satake H."/>
            <person name="Nakayama K."/>
        </authorList>
    </citation>
    <scope>NUCLEOTIDE SEQUENCE</scope>
</reference>
<sequence>MANETNKNCASGSAVVDENQGRHDARKTPKKRGTSKDVVASLDKRVAGVEKSVAELKTQVEGLKGLDFDFTNICSWAKITKIREEFGGEIFRIHQIIEDLRADVALCKRSLASGGGNTSQHGLKLDFPNHRRSWESEKRWRLIISCGR</sequence>
<evidence type="ECO:0000256" key="1">
    <source>
        <dbReference type="SAM" id="MobiDB-lite"/>
    </source>
</evidence>
<feature type="region of interest" description="Disordered" evidence="1">
    <location>
        <begin position="1"/>
        <end position="38"/>
    </location>
</feature>
<feature type="compositionally biased region" description="Polar residues" evidence="1">
    <location>
        <begin position="1"/>
        <end position="11"/>
    </location>
</feature>
<accession>A0A6L2NXC2</accession>
<gene>
    <name evidence="2" type="ORF">Tci_062744</name>
</gene>
<protein>
    <submittedName>
        <fullName evidence="2">Uncharacterized protein</fullName>
    </submittedName>
</protein>
<name>A0A6L2NXC2_TANCI</name>
<dbReference type="EMBL" id="BKCJ010010258">
    <property type="protein sequence ID" value="GEU90766.1"/>
    <property type="molecule type" value="Genomic_DNA"/>
</dbReference>
<comment type="caution">
    <text evidence="2">The sequence shown here is derived from an EMBL/GenBank/DDBJ whole genome shotgun (WGS) entry which is preliminary data.</text>
</comment>
<dbReference type="AlphaFoldDB" id="A0A6L2NXC2"/>
<evidence type="ECO:0000313" key="2">
    <source>
        <dbReference type="EMBL" id="GEU90766.1"/>
    </source>
</evidence>
<proteinExistence type="predicted"/>